<dbReference type="GO" id="GO:0045727">
    <property type="term" value="P:positive regulation of translation"/>
    <property type="evidence" value="ECO:0007669"/>
    <property type="project" value="TreeGrafter"/>
</dbReference>
<dbReference type="HOGENOM" id="CLU_039873_0_0_1"/>
<evidence type="ECO:0000256" key="1">
    <source>
        <dbReference type="ARBA" id="ARBA00022884"/>
    </source>
</evidence>
<dbReference type="Proteomes" id="UP000000598">
    <property type="component" value="Chromosome C"/>
</dbReference>
<feature type="compositionally biased region" description="Basic and acidic residues" evidence="3">
    <location>
        <begin position="250"/>
        <end position="259"/>
    </location>
</feature>
<feature type="region of interest" description="Disordered" evidence="3">
    <location>
        <begin position="26"/>
        <end position="70"/>
    </location>
</feature>
<reference evidence="5 6" key="1">
    <citation type="journal article" date="2004" name="Nature">
        <title>Genome evolution in yeasts.</title>
        <authorList>
            <consortium name="Genolevures"/>
            <person name="Dujon B."/>
            <person name="Sherman D."/>
            <person name="Fischer G."/>
            <person name="Durrens P."/>
            <person name="Casaregola S."/>
            <person name="Lafontaine I."/>
            <person name="de Montigny J."/>
            <person name="Marck C."/>
            <person name="Neuveglise C."/>
            <person name="Talla E."/>
            <person name="Goffard N."/>
            <person name="Frangeul L."/>
            <person name="Aigle M."/>
            <person name="Anthouard V."/>
            <person name="Babour A."/>
            <person name="Barbe V."/>
            <person name="Barnay S."/>
            <person name="Blanchin S."/>
            <person name="Beckerich J.M."/>
            <person name="Beyne E."/>
            <person name="Bleykasten C."/>
            <person name="Boisrame A."/>
            <person name="Boyer J."/>
            <person name="Cattolico L."/>
            <person name="Confanioleri F."/>
            <person name="de Daruvar A."/>
            <person name="Despons L."/>
            <person name="Fabre E."/>
            <person name="Fairhead C."/>
            <person name="Ferry-Dumazet H."/>
            <person name="Groppi A."/>
            <person name="Hantraye F."/>
            <person name="Hennequin C."/>
            <person name="Jauniaux N."/>
            <person name="Joyet P."/>
            <person name="Kachouri R."/>
            <person name="Kerrest A."/>
            <person name="Koszul R."/>
            <person name="Lemaire M."/>
            <person name="Lesur I."/>
            <person name="Ma L."/>
            <person name="Muller H."/>
            <person name="Nicaud J.M."/>
            <person name="Nikolski M."/>
            <person name="Oztas S."/>
            <person name="Ozier-Kalogeropoulos O."/>
            <person name="Pellenz S."/>
            <person name="Potier S."/>
            <person name="Richard G.F."/>
            <person name="Straub M.L."/>
            <person name="Suleau A."/>
            <person name="Swennene D."/>
            <person name="Tekaia F."/>
            <person name="Wesolowski-Louvel M."/>
            <person name="Westhof E."/>
            <person name="Wirth B."/>
            <person name="Zeniou-Meyer M."/>
            <person name="Zivanovic I."/>
            <person name="Bolotin-Fukuhara M."/>
            <person name="Thierry A."/>
            <person name="Bouchier C."/>
            <person name="Caudron B."/>
            <person name="Scarpelli C."/>
            <person name="Gaillardin C."/>
            <person name="Weissenbach J."/>
            <person name="Wincker P."/>
            <person name="Souciet J.L."/>
        </authorList>
    </citation>
    <scope>NUCLEOTIDE SEQUENCE [LARGE SCALE GENOMIC DNA]</scope>
    <source>
        <strain evidence="6">ATCC 8585 / CBS 2359 / DSM 70799 / NBRC 1267 / NRRL Y-1140 / WM37</strain>
    </source>
</reference>
<dbReference type="STRING" id="284590.Q6CUZ0"/>
<dbReference type="PaxDb" id="284590-Q6CUZ0"/>
<dbReference type="GO" id="GO:0003723">
    <property type="term" value="F:RNA binding"/>
    <property type="evidence" value="ECO:0007669"/>
    <property type="project" value="UniProtKB-UniRule"/>
</dbReference>
<feature type="compositionally biased region" description="Low complexity" evidence="3">
    <location>
        <begin position="476"/>
        <end position="496"/>
    </location>
</feature>
<dbReference type="PANTHER" id="PTHR22792">
    <property type="entry name" value="LUPUS LA PROTEIN-RELATED"/>
    <property type="match status" value="1"/>
</dbReference>
<dbReference type="AlphaFoldDB" id="Q6CUZ0"/>
<feature type="compositionally biased region" description="Polar residues" evidence="3">
    <location>
        <begin position="182"/>
        <end position="219"/>
    </location>
</feature>
<keyword evidence="6" id="KW-1185">Reference proteome</keyword>
<feature type="compositionally biased region" description="Basic residues" evidence="3">
    <location>
        <begin position="135"/>
        <end position="155"/>
    </location>
</feature>
<dbReference type="SUPFAM" id="SSF46785">
    <property type="entry name" value="Winged helix' DNA-binding domain"/>
    <property type="match status" value="1"/>
</dbReference>
<evidence type="ECO:0000313" key="6">
    <source>
        <dbReference type="Proteomes" id="UP000000598"/>
    </source>
</evidence>
<gene>
    <name evidence="5" type="ORF">KLLA0_C01210g</name>
</gene>
<dbReference type="GO" id="GO:0005829">
    <property type="term" value="C:cytosol"/>
    <property type="evidence" value="ECO:0007669"/>
    <property type="project" value="TreeGrafter"/>
</dbReference>
<feature type="compositionally biased region" description="Basic residues" evidence="3">
    <location>
        <begin position="274"/>
        <end position="291"/>
    </location>
</feature>
<dbReference type="PROSITE" id="PS50961">
    <property type="entry name" value="HTH_LA"/>
    <property type="match status" value="1"/>
</dbReference>
<dbReference type="eggNOG" id="KOG2590">
    <property type="taxonomic scope" value="Eukaryota"/>
</dbReference>
<feature type="region of interest" description="Disordered" evidence="3">
    <location>
        <begin position="1"/>
        <end position="20"/>
    </location>
</feature>
<dbReference type="EMBL" id="CR382123">
    <property type="protein sequence ID" value="CAH01100.1"/>
    <property type="molecule type" value="Genomic_DNA"/>
</dbReference>
<dbReference type="InterPro" id="IPR006630">
    <property type="entry name" value="La_HTH"/>
</dbReference>
<dbReference type="InParanoid" id="Q6CUZ0"/>
<proteinExistence type="predicted"/>
<feature type="compositionally biased region" description="Basic and acidic residues" evidence="3">
    <location>
        <begin position="108"/>
        <end position="126"/>
    </location>
</feature>
<dbReference type="KEGG" id="kla:KLLA0_C01210g"/>
<feature type="compositionally biased region" description="Basic and acidic residues" evidence="3">
    <location>
        <begin position="156"/>
        <end position="181"/>
    </location>
</feature>
<dbReference type="OMA" id="EYAMESN"/>
<protein>
    <submittedName>
        <fullName evidence="5">KLLA0C01210p</fullName>
    </submittedName>
</protein>
<feature type="domain" description="HTH La-type RNA-binding" evidence="4">
    <location>
        <begin position="319"/>
        <end position="414"/>
    </location>
</feature>
<accession>Q6CUZ0</accession>
<feature type="region of interest" description="Disordered" evidence="3">
    <location>
        <begin position="87"/>
        <end position="299"/>
    </location>
</feature>
<dbReference type="InterPro" id="IPR036388">
    <property type="entry name" value="WH-like_DNA-bd_sf"/>
</dbReference>
<feature type="compositionally biased region" description="Polar residues" evidence="3">
    <location>
        <begin position="28"/>
        <end position="38"/>
    </location>
</feature>
<dbReference type="InterPro" id="IPR036390">
    <property type="entry name" value="WH_DNA-bd_sf"/>
</dbReference>
<sequence length="496" mass="54911">MSETVTTTTVPVTDTPHETEAVSVEVATASSNDTTVATANDDVESSSVDSEGEKPKLVLAPLPKKSPWEETGVTEYKPLDLSKVVAAKNKKVSSSSKSRSKGTPSLTGKERWVPLDVDITVKDKIPDVSNANGGKGKKLKNKTKKDKPKVAKKTKGKDSTAKPKKDSEGEKKATKKQDRQTNKTSSSNGTNEKISVNGTTPASASGSSDITKNGYTEESNQADKRPETASSSNSEASSENGISAPPSAETDGKKVESQQRRFTPNSKPFYPRNANHHNNHGHGYHHQHNKNNHNNENHYHGSKYQRQRSYAPVMYQQNYTPSYVLVNEIVRQIQYYFSIQNLSKDMFLKSQMNAQGYVPLALISRFHRMLNLSYGDVGLILAALRELKNSENSNVNIAKLTEPFENVVGNPLFQYALSSKVWTADESISEPKSYDTVEFVSDELELFKIEPINPIIDSLPSFKPNSSTEKHEQNQDQDQQESSENQENQNQEVSVQ</sequence>
<dbReference type="SMART" id="SM00715">
    <property type="entry name" value="LA"/>
    <property type="match status" value="1"/>
</dbReference>
<dbReference type="Pfam" id="PF05383">
    <property type="entry name" value="La"/>
    <property type="match status" value="1"/>
</dbReference>
<evidence type="ECO:0000256" key="3">
    <source>
        <dbReference type="SAM" id="MobiDB-lite"/>
    </source>
</evidence>
<feature type="compositionally biased region" description="Low complexity" evidence="3">
    <location>
        <begin position="87"/>
        <end position="97"/>
    </location>
</feature>
<feature type="compositionally biased region" description="Low complexity" evidence="3">
    <location>
        <begin position="229"/>
        <end position="240"/>
    </location>
</feature>
<dbReference type="Gene3D" id="1.10.10.10">
    <property type="entry name" value="Winged helix-like DNA-binding domain superfamily/Winged helix DNA-binding domain"/>
    <property type="match status" value="1"/>
</dbReference>
<evidence type="ECO:0000256" key="2">
    <source>
        <dbReference type="PROSITE-ProRule" id="PRU00332"/>
    </source>
</evidence>
<dbReference type="FunCoup" id="Q6CUZ0">
    <property type="interactions" value="38"/>
</dbReference>
<feature type="region of interest" description="Disordered" evidence="3">
    <location>
        <begin position="456"/>
        <end position="496"/>
    </location>
</feature>
<dbReference type="CDD" id="cd07323">
    <property type="entry name" value="LAM"/>
    <property type="match status" value="1"/>
</dbReference>
<feature type="compositionally biased region" description="Low complexity" evidence="3">
    <location>
        <begin position="1"/>
        <end position="14"/>
    </location>
</feature>
<organism evidence="5 6">
    <name type="scientific">Kluyveromyces lactis (strain ATCC 8585 / CBS 2359 / DSM 70799 / NBRC 1267 / NRRL Y-1140 / WM37)</name>
    <name type="common">Yeast</name>
    <name type="synonym">Candida sphaerica</name>
    <dbReference type="NCBI Taxonomy" id="284590"/>
    <lineage>
        <taxon>Eukaryota</taxon>
        <taxon>Fungi</taxon>
        <taxon>Dikarya</taxon>
        <taxon>Ascomycota</taxon>
        <taxon>Saccharomycotina</taxon>
        <taxon>Saccharomycetes</taxon>
        <taxon>Saccharomycetales</taxon>
        <taxon>Saccharomycetaceae</taxon>
        <taxon>Kluyveromyces</taxon>
    </lineage>
</organism>
<dbReference type="InterPro" id="IPR045180">
    <property type="entry name" value="La_dom_prot"/>
</dbReference>
<name>Q6CUZ0_KLULA</name>
<evidence type="ECO:0000259" key="4">
    <source>
        <dbReference type="PROSITE" id="PS50961"/>
    </source>
</evidence>
<evidence type="ECO:0000313" key="5">
    <source>
        <dbReference type="EMBL" id="CAH01100.1"/>
    </source>
</evidence>
<dbReference type="PANTHER" id="PTHR22792:SF132">
    <property type="entry name" value="LA-RELATED PROTEIN 1"/>
    <property type="match status" value="1"/>
</dbReference>
<keyword evidence="1 2" id="KW-0694">RNA-binding</keyword>
<dbReference type="GO" id="GO:0010494">
    <property type="term" value="C:cytoplasmic stress granule"/>
    <property type="evidence" value="ECO:0007669"/>
    <property type="project" value="TreeGrafter"/>
</dbReference>